<dbReference type="InterPro" id="IPR038487">
    <property type="entry name" value="Mre11_capping_dom"/>
</dbReference>
<feature type="domain" description="Mre11 DNA-binding" evidence="20">
    <location>
        <begin position="311"/>
        <end position="490"/>
    </location>
</feature>
<proteinExistence type="inferred from homology"/>
<evidence type="ECO:0000256" key="2">
    <source>
        <dbReference type="ARBA" id="ARBA00004123"/>
    </source>
</evidence>
<keyword evidence="10 16" id="KW-0378">Hydrolase</keyword>
<evidence type="ECO:0000256" key="18">
    <source>
        <dbReference type="RuleBase" id="RU003447"/>
    </source>
</evidence>
<protein>
    <recommendedName>
        <fullName evidence="16">Double-strand break repair protein</fullName>
    </recommendedName>
</protein>
<dbReference type="HOGENOM" id="CLU_009535_3_1_1"/>
<keyword evidence="22" id="KW-1185">Reference proteome</keyword>
<evidence type="ECO:0000313" key="21">
    <source>
        <dbReference type="EMBL" id="CCM05414.1"/>
    </source>
</evidence>
<dbReference type="InterPro" id="IPR029052">
    <property type="entry name" value="Metallo-depent_PP-like"/>
</dbReference>
<dbReference type="SMART" id="SM01347">
    <property type="entry name" value="Mre11_DNA_bind"/>
    <property type="match status" value="1"/>
</dbReference>
<keyword evidence="13 16" id="KW-0464">Manganese</keyword>
<dbReference type="GO" id="GO:0000723">
    <property type="term" value="P:telomere maintenance"/>
    <property type="evidence" value="ECO:0007669"/>
    <property type="project" value="TreeGrafter"/>
</dbReference>
<dbReference type="GO" id="GO:0030870">
    <property type="term" value="C:Mre11 complex"/>
    <property type="evidence" value="ECO:0007669"/>
    <property type="project" value="UniProtKB-UniRule"/>
</dbReference>
<dbReference type="GO" id="GO:0000014">
    <property type="term" value="F:single-stranded DNA endodeoxyribonuclease activity"/>
    <property type="evidence" value="ECO:0007669"/>
    <property type="project" value="TreeGrafter"/>
</dbReference>
<reference evidence="21 22" key="1">
    <citation type="journal article" date="2012" name="Appl. Environ. Microbiol.">
        <title>Short-read sequencing for genomic analysis of the brown rot fungus Fibroporia radiculosa.</title>
        <authorList>
            <person name="Tang J.D."/>
            <person name="Perkins A.D."/>
            <person name="Sonstegard T.S."/>
            <person name="Schroeder S.G."/>
            <person name="Burgess S.C."/>
            <person name="Diehl S.V."/>
        </authorList>
    </citation>
    <scope>NUCLEOTIDE SEQUENCE [LARGE SCALE GENOMIC DNA]</scope>
    <source>
        <strain evidence="21 22">TFFH 294</strain>
    </source>
</reference>
<evidence type="ECO:0000256" key="9">
    <source>
        <dbReference type="ARBA" id="ARBA00022763"/>
    </source>
</evidence>
<evidence type="ECO:0000256" key="16">
    <source>
        <dbReference type="PIRNR" id="PIRNR000882"/>
    </source>
</evidence>
<name>J4H4Q8_9APHY</name>
<feature type="compositionally biased region" description="Basic and acidic residues" evidence="19">
    <location>
        <begin position="538"/>
        <end position="550"/>
    </location>
</feature>
<dbReference type="PANTHER" id="PTHR10139:SF1">
    <property type="entry name" value="DOUBLE-STRAND BREAK REPAIR PROTEIN MRE11"/>
    <property type="match status" value="1"/>
</dbReference>
<dbReference type="FunFam" id="3.60.21.10:FF:000011">
    <property type="entry name" value="Double-strand break repair protein"/>
    <property type="match status" value="1"/>
</dbReference>
<evidence type="ECO:0000256" key="13">
    <source>
        <dbReference type="ARBA" id="ARBA00023211"/>
    </source>
</evidence>
<comment type="function">
    <text evidence="16">Core component of the MRN complex, which plays a central role in double-strand break (DSB) repair, DNA recombination, maintenance of telomere integrity and meiosis. The MRN complex is involved in the repair of DNA double-strand breaks (DSBs) via homologous recombination (HR), an error-free mechanism which primarily occurs during S and G2 phases. The complex (1) mediates the end resection of damaged DNA, which generates proper single-stranded DNA, a key initial steps in HR, and is (2) required for the recruitment of other repair factors and efficient activation of ATM and ATR upon DNA damage. Within the MRN complex, MRE11 possesses both single-strand endonuclease activity and double-strand-specific 3'-5' exonuclease activity. MRE11 first endonucleolytically cleaves the 5' strand at DNA DSB ends to prevent non-homologous end joining (NHEJ) and licence HR. It then generates a single-stranded DNA gap via 3' to 5' exonucleolytic degradation, which is required for single-strand invasion and recombination.</text>
</comment>
<evidence type="ECO:0000256" key="17">
    <source>
        <dbReference type="PIRSR" id="PIRSR000882-1"/>
    </source>
</evidence>
<dbReference type="Gene3D" id="3.60.21.10">
    <property type="match status" value="1"/>
</dbReference>
<dbReference type="InterPro" id="IPR003701">
    <property type="entry name" value="Mre11"/>
</dbReference>
<dbReference type="PANTHER" id="PTHR10139">
    <property type="entry name" value="DOUBLE-STRAND BREAK REPAIR PROTEIN MRE11"/>
    <property type="match status" value="1"/>
</dbReference>
<evidence type="ECO:0000256" key="10">
    <source>
        <dbReference type="ARBA" id="ARBA00022801"/>
    </source>
</evidence>
<dbReference type="Proteomes" id="UP000006352">
    <property type="component" value="Unassembled WGS sequence"/>
</dbReference>
<comment type="similarity">
    <text evidence="4 16 18">Belongs to the MRE11/RAD32 family.</text>
</comment>
<dbReference type="NCBIfam" id="TIGR00583">
    <property type="entry name" value="mre11"/>
    <property type="match status" value="1"/>
</dbReference>
<keyword evidence="15 16" id="KW-0469">Meiosis</keyword>
<dbReference type="GO" id="GO:0007095">
    <property type="term" value="P:mitotic G2 DNA damage checkpoint signaling"/>
    <property type="evidence" value="ECO:0007669"/>
    <property type="project" value="TreeGrafter"/>
</dbReference>
<dbReference type="GO" id="GO:0006303">
    <property type="term" value="P:double-strand break repair via nonhomologous end joining"/>
    <property type="evidence" value="ECO:0007669"/>
    <property type="project" value="TreeGrafter"/>
</dbReference>
<evidence type="ECO:0000256" key="8">
    <source>
        <dbReference type="ARBA" id="ARBA00022759"/>
    </source>
</evidence>
<evidence type="ECO:0000256" key="1">
    <source>
        <dbReference type="ARBA" id="ARBA00001936"/>
    </source>
</evidence>
<dbReference type="GO" id="GO:0031573">
    <property type="term" value="P:mitotic intra-S DNA damage checkpoint signaling"/>
    <property type="evidence" value="ECO:0007669"/>
    <property type="project" value="TreeGrafter"/>
</dbReference>
<evidence type="ECO:0000256" key="5">
    <source>
        <dbReference type="ARBA" id="ARBA00022454"/>
    </source>
</evidence>
<evidence type="ECO:0000256" key="7">
    <source>
        <dbReference type="ARBA" id="ARBA00022723"/>
    </source>
</evidence>
<evidence type="ECO:0000256" key="14">
    <source>
        <dbReference type="ARBA" id="ARBA00023242"/>
    </source>
</evidence>
<dbReference type="GO" id="GO:0097552">
    <property type="term" value="P:mitochondrial double-strand break repair via homologous recombination"/>
    <property type="evidence" value="ECO:0007669"/>
    <property type="project" value="TreeGrafter"/>
</dbReference>
<dbReference type="RefSeq" id="XP_012184697.1">
    <property type="nucleotide sequence ID" value="XM_012329307.1"/>
</dbReference>
<dbReference type="Pfam" id="PF00149">
    <property type="entry name" value="Metallophos"/>
    <property type="match status" value="1"/>
</dbReference>
<dbReference type="InterPro" id="IPR007281">
    <property type="entry name" value="Mre11_DNA-bd"/>
</dbReference>
<dbReference type="InParanoid" id="J4H4Q8"/>
<comment type="subcellular location">
    <subcellularLocation>
        <location evidence="3">Chromosome</location>
    </subcellularLocation>
    <subcellularLocation>
        <location evidence="2 16">Nucleus</location>
    </subcellularLocation>
</comment>
<dbReference type="GO" id="GO:0000724">
    <property type="term" value="P:double-strand break repair via homologous recombination"/>
    <property type="evidence" value="ECO:0007669"/>
    <property type="project" value="TreeGrafter"/>
</dbReference>
<evidence type="ECO:0000259" key="20">
    <source>
        <dbReference type="SMART" id="SM01347"/>
    </source>
</evidence>
<keyword evidence="11 16" id="KW-0269">Exonuclease</keyword>
<feature type="compositionally biased region" description="Acidic residues" evidence="19">
    <location>
        <begin position="621"/>
        <end position="635"/>
    </location>
</feature>
<keyword evidence="9 16" id="KW-0227">DNA damage</keyword>
<keyword evidence="8 16" id="KW-0255">Endonuclease</keyword>
<comment type="cofactor">
    <cofactor evidence="1 16">
        <name>Mn(2+)</name>
        <dbReference type="ChEBI" id="CHEBI:29035"/>
    </cofactor>
</comment>
<dbReference type="Gene3D" id="3.30.110.110">
    <property type="entry name" value="Mre11, capping domain"/>
    <property type="match status" value="1"/>
</dbReference>
<dbReference type="GO" id="GO:0030145">
    <property type="term" value="F:manganese ion binding"/>
    <property type="evidence" value="ECO:0007669"/>
    <property type="project" value="UniProtKB-UniRule"/>
</dbReference>
<dbReference type="Pfam" id="PF04152">
    <property type="entry name" value="Mre11_DNA_bind"/>
    <property type="match status" value="1"/>
</dbReference>
<dbReference type="GO" id="GO:0008296">
    <property type="term" value="F:3'-5'-DNA exonuclease activity"/>
    <property type="evidence" value="ECO:0007669"/>
    <property type="project" value="InterPro"/>
</dbReference>
<evidence type="ECO:0000256" key="19">
    <source>
        <dbReference type="SAM" id="MobiDB-lite"/>
    </source>
</evidence>
<dbReference type="GO" id="GO:0035861">
    <property type="term" value="C:site of double-strand break"/>
    <property type="evidence" value="ECO:0007669"/>
    <property type="project" value="TreeGrafter"/>
</dbReference>
<dbReference type="FunCoup" id="J4H4Q8">
    <property type="interactions" value="584"/>
</dbReference>
<dbReference type="GO" id="GO:0042138">
    <property type="term" value="P:meiotic DNA double-strand break formation"/>
    <property type="evidence" value="ECO:0007669"/>
    <property type="project" value="TreeGrafter"/>
</dbReference>
<evidence type="ECO:0000256" key="3">
    <source>
        <dbReference type="ARBA" id="ARBA00004286"/>
    </source>
</evidence>
<keyword evidence="14 16" id="KW-0539">Nucleus</keyword>
<keyword evidence="6 16" id="KW-0540">Nuclease</keyword>
<evidence type="ECO:0000256" key="12">
    <source>
        <dbReference type="ARBA" id="ARBA00023204"/>
    </source>
</evidence>
<keyword evidence="5" id="KW-0158">Chromosome</keyword>
<evidence type="ECO:0000256" key="15">
    <source>
        <dbReference type="ARBA" id="ARBA00023254"/>
    </source>
</evidence>
<evidence type="ECO:0000256" key="6">
    <source>
        <dbReference type="ARBA" id="ARBA00022722"/>
    </source>
</evidence>
<dbReference type="STRING" id="599839.J4H4Q8"/>
<gene>
    <name evidence="21" type="ORF">FIBRA_07631</name>
</gene>
<dbReference type="GeneID" id="24100325"/>
<dbReference type="CDD" id="cd00840">
    <property type="entry name" value="MPP_Mre11_N"/>
    <property type="match status" value="1"/>
</dbReference>
<dbReference type="PIRSF" id="PIRSF000882">
    <property type="entry name" value="DSB_repair_MRE11"/>
    <property type="match status" value="1"/>
</dbReference>
<dbReference type="EMBL" id="HE797189">
    <property type="protein sequence ID" value="CCM05414.1"/>
    <property type="molecule type" value="Genomic_DNA"/>
</dbReference>
<keyword evidence="7" id="KW-0479">Metal-binding</keyword>
<dbReference type="SUPFAM" id="SSF56300">
    <property type="entry name" value="Metallo-dependent phosphatases"/>
    <property type="match status" value="1"/>
</dbReference>
<feature type="active site" description="Proton donor" evidence="17">
    <location>
        <position position="142"/>
    </location>
</feature>
<organism evidence="21 22">
    <name type="scientific">Fibroporia radiculosa</name>
    <dbReference type="NCBI Taxonomy" id="599839"/>
    <lineage>
        <taxon>Eukaryota</taxon>
        <taxon>Fungi</taxon>
        <taxon>Dikarya</taxon>
        <taxon>Basidiomycota</taxon>
        <taxon>Agaricomycotina</taxon>
        <taxon>Agaricomycetes</taxon>
        <taxon>Polyporales</taxon>
        <taxon>Fibroporiaceae</taxon>
        <taxon>Fibroporia</taxon>
    </lineage>
</organism>
<dbReference type="AlphaFoldDB" id="J4H4Q8"/>
<evidence type="ECO:0000256" key="4">
    <source>
        <dbReference type="ARBA" id="ARBA00009028"/>
    </source>
</evidence>
<keyword evidence="12 16" id="KW-0234">DNA repair</keyword>
<evidence type="ECO:0000256" key="11">
    <source>
        <dbReference type="ARBA" id="ARBA00022839"/>
    </source>
</evidence>
<feature type="region of interest" description="Disordered" evidence="19">
    <location>
        <begin position="538"/>
        <end position="684"/>
    </location>
</feature>
<dbReference type="InterPro" id="IPR041796">
    <property type="entry name" value="Mre11_N"/>
</dbReference>
<dbReference type="InterPro" id="IPR004843">
    <property type="entry name" value="Calcineurin-like_PHP"/>
</dbReference>
<dbReference type="OrthoDB" id="30417at2759"/>
<accession>J4H4Q8</accession>
<sequence>MDSDNDQDAVLPPPTIRNAFSDDTIRIMLATDNHIGYLERDPIRGQDSINTFREILKLAVKHDVDFILLAGDLFHENRPTRDCLYQTMALLREYTLGDRPIQIELLSDPNDGKASGFSFPAVNYEDPNFNIAIPVFSIHGNHDDPQGAGPEGALCALDMLSVSGLINYMGKIDLPLNDSDAQDNGIAIRPVLLRKGNTRLGMYGVGNVKDQRMHFELRSNRVRMFMPRDKDDWFNILLLHQNRQSVPEGMFDDSVDLVVWGHEHDCRIVPESVAGKKYFISQPGSSVATSLADGESIEKHVALLKIQGKEFELTPIPLRTVRPFVLDEVVLSEIAEEENIDLSDRMEITKFLKARVNELIEKANVLWDERNARAVEDGEVELPRMLPIVRLKVDTTGVSEMSNPVRFGQEFQGRLANPRDVLVFHRAKATARRGAKVVVDQPELSIDDPDLTVAEKLSKVRVQTLVREYLAAQELQLLGETGMSDAIETFVDKDDIHAIQTHVSQALKSLMKGVQSNGDEIEEDDLDDIVEKVRERHNQEYIEKRQDGRSSKSKGKTKAKGDESDASADSMLMDIDGAGSDFEEPESDEQPKKKTRAAPKRAAPAKRAPAKGRGKKKVAESDDEDKIEDDDDIEEEAPKPKRTNRAAVLSQTTSKKAPAKKAASGKQATLSFAPSGRTSTRAAASRAARKVAEVVELDSD</sequence>
<evidence type="ECO:0000313" key="22">
    <source>
        <dbReference type="Proteomes" id="UP000006352"/>
    </source>
</evidence>